<protein>
    <submittedName>
        <fullName evidence="1">DUF4393 domain-containing protein</fullName>
    </submittedName>
</protein>
<gene>
    <name evidence="1" type="ORF">PUN50_07220</name>
</gene>
<dbReference type="Proteomes" id="UP001219537">
    <property type="component" value="Chromosome 1"/>
</dbReference>
<dbReference type="InterPro" id="IPR025506">
    <property type="entry name" value="Abi_alpha"/>
</dbReference>
<evidence type="ECO:0000313" key="1">
    <source>
        <dbReference type="EMBL" id="WDG09652.1"/>
    </source>
</evidence>
<dbReference type="AlphaFoldDB" id="A0AAQ2Y692"/>
<evidence type="ECO:0000313" key="2">
    <source>
        <dbReference type="Proteomes" id="UP001219537"/>
    </source>
</evidence>
<dbReference type="Pfam" id="PF14337">
    <property type="entry name" value="Abi_alpha"/>
    <property type="match status" value="1"/>
</dbReference>
<dbReference type="RefSeq" id="WP_274291111.1">
    <property type="nucleotide sequence ID" value="NZ_CP117988.1"/>
</dbReference>
<accession>A0AAQ2Y692</accession>
<organism evidence="1 2">
    <name type="scientific">Vibrio campbellii</name>
    <dbReference type="NCBI Taxonomy" id="680"/>
    <lineage>
        <taxon>Bacteria</taxon>
        <taxon>Pseudomonadati</taxon>
        <taxon>Pseudomonadota</taxon>
        <taxon>Gammaproteobacteria</taxon>
        <taxon>Vibrionales</taxon>
        <taxon>Vibrionaceae</taxon>
        <taxon>Vibrio</taxon>
    </lineage>
</organism>
<dbReference type="Gene3D" id="3.30.110.190">
    <property type="match status" value="1"/>
</dbReference>
<dbReference type="EMBL" id="CP117988">
    <property type="protein sequence ID" value="WDG09652.1"/>
    <property type="molecule type" value="Genomic_DNA"/>
</dbReference>
<sequence>MSDLLDLAKGAPKVVEEAYSDGVSGTLKEVSKIGVDAVKTIRLMLFPLQFSAMAQDRLAKYISKSMESIPEENRVDPAESLVLPLAEKLRYQEEDNPITDVYLNLLSRAMDRERVGEAHPAFVNMISQLCPDEVLLLNQIGKSEHFLLIMLDDVVDAYSSSAITDYVSSLDIPQETKKLVIEHVFKRDSIAQPELLTTFVEHLVSLGILVYDVNFNHRKELVPLVGALSYPKHYIHRLELTKFGQLFFRACVNCERFA</sequence>
<reference evidence="1" key="1">
    <citation type="submission" date="2023-02" db="EMBL/GenBank/DDBJ databases">
        <title>Isolation, identification, and genome analysis of Vibrio campbellii in the Penaeus vannamei larvae stage.</title>
        <authorList>
            <person name="Huang T."/>
            <person name="Zhang B."/>
        </authorList>
    </citation>
    <scope>NUCLEOTIDE SEQUENCE</scope>
    <source>
        <strain evidence="1">20220413_1</strain>
    </source>
</reference>
<proteinExistence type="predicted"/>
<name>A0AAQ2Y692_9VIBR</name>